<comment type="caution">
    <text evidence="3">The sequence shown here is derived from an EMBL/GenBank/DDBJ whole genome shotgun (WGS) entry which is preliminary data.</text>
</comment>
<dbReference type="Proteomes" id="UP000664034">
    <property type="component" value="Unassembled WGS sequence"/>
</dbReference>
<accession>A0A939GGS5</accession>
<evidence type="ECO:0000256" key="2">
    <source>
        <dbReference type="SAM" id="SignalP"/>
    </source>
</evidence>
<feature type="compositionally biased region" description="Polar residues" evidence="1">
    <location>
        <begin position="127"/>
        <end position="136"/>
    </location>
</feature>
<protein>
    <submittedName>
        <fullName evidence="3">Uncharacterized protein</fullName>
    </submittedName>
</protein>
<feature type="chain" id="PRO_5037772955" evidence="2">
    <location>
        <begin position="23"/>
        <end position="136"/>
    </location>
</feature>
<dbReference type="RefSeq" id="WP_207366246.1">
    <property type="nucleotide sequence ID" value="NZ_JAFMYV010000010.1"/>
</dbReference>
<proteinExistence type="predicted"/>
<evidence type="ECO:0000313" key="3">
    <source>
        <dbReference type="EMBL" id="MBO0938719.1"/>
    </source>
</evidence>
<evidence type="ECO:0000256" key="1">
    <source>
        <dbReference type="SAM" id="MobiDB-lite"/>
    </source>
</evidence>
<reference evidence="3" key="1">
    <citation type="submission" date="2021-03" db="EMBL/GenBank/DDBJ databases">
        <title>Fibrella sp. HMF5335 genome sequencing and assembly.</title>
        <authorList>
            <person name="Kang H."/>
            <person name="Kim H."/>
            <person name="Bae S."/>
            <person name="Joh K."/>
        </authorList>
    </citation>
    <scope>NUCLEOTIDE SEQUENCE</scope>
    <source>
        <strain evidence="3">HMF5335</strain>
    </source>
</reference>
<sequence length="136" mass="14561">MKQILNLLAGITLFAVSLAANAQSAVGDETVKLRNDPTYSTRNYKQANKAATARSWEGSSGLEVRPPYAPANRLSSYKNQSPGQIPSGGITVEHTPNEKLANRNYKAQQGAPVSEATTTTARKRTKSNAPDNTTAE</sequence>
<organism evidence="3 4">
    <name type="scientific">Fibrella rubiginis</name>
    <dbReference type="NCBI Taxonomy" id="2817060"/>
    <lineage>
        <taxon>Bacteria</taxon>
        <taxon>Pseudomonadati</taxon>
        <taxon>Bacteroidota</taxon>
        <taxon>Cytophagia</taxon>
        <taxon>Cytophagales</taxon>
        <taxon>Spirosomataceae</taxon>
        <taxon>Fibrella</taxon>
    </lineage>
</organism>
<keyword evidence="4" id="KW-1185">Reference proteome</keyword>
<dbReference type="EMBL" id="JAFMYV010000010">
    <property type="protein sequence ID" value="MBO0938719.1"/>
    <property type="molecule type" value="Genomic_DNA"/>
</dbReference>
<keyword evidence="2" id="KW-0732">Signal</keyword>
<name>A0A939GGS5_9BACT</name>
<gene>
    <name evidence="3" type="ORF">J2I47_19365</name>
</gene>
<feature type="region of interest" description="Disordered" evidence="1">
    <location>
        <begin position="52"/>
        <end position="136"/>
    </location>
</feature>
<dbReference type="AlphaFoldDB" id="A0A939GGS5"/>
<evidence type="ECO:0000313" key="4">
    <source>
        <dbReference type="Proteomes" id="UP000664034"/>
    </source>
</evidence>
<feature type="compositionally biased region" description="Polar residues" evidence="1">
    <location>
        <begin position="73"/>
        <end position="84"/>
    </location>
</feature>
<feature type="signal peptide" evidence="2">
    <location>
        <begin position="1"/>
        <end position="22"/>
    </location>
</feature>